<reference evidence="4" key="1">
    <citation type="submission" date="2021-01" db="EMBL/GenBank/DDBJ databases">
        <authorList>
            <person name="Eckstrom K.M.E."/>
        </authorList>
    </citation>
    <scope>NUCLEOTIDE SEQUENCE</scope>
    <source>
        <strain evidence="4">UVCC 0001</strain>
    </source>
</reference>
<evidence type="ECO:0000256" key="2">
    <source>
        <dbReference type="SAM" id="MobiDB-lite"/>
    </source>
</evidence>
<feature type="region of interest" description="Disordered" evidence="2">
    <location>
        <begin position="274"/>
        <end position="316"/>
    </location>
</feature>
<dbReference type="InterPro" id="IPR051681">
    <property type="entry name" value="Ser/Thr_Kinases-Pseudokinases"/>
</dbReference>
<comment type="caution">
    <text evidence="4">The sequence shown here is derived from an EMBL/GenBank/DDBJ whole genome shotgun (WGS) entry which is preliminary data.</text>
</comment>
<evidence type="ECO:0000313" key="4">
    <source>
        <dbReference type="EMBL" id="KAK2078880.1"/>
    </source>
</evidence>
<protein>
    <recommendedName>
        <fullName evidence="3">Protein kinase domain-containing protein</fullName>
    </recommendedName>
</protein>
<dbReference type="Gene3D" id="1.10.510.10">
    <property type="entry name" value="Transferase(Phosphotransferase) domain 1"/>
    <property type="match status" value="1"/>
</dbReference>
<accession>A0AAD9IKI5</accession>
<dbReference type="GO" id="GO:0005524">
    <property type="term" value="F:ATP binding"/>
    <property type="evidence" value="ECO:0007669"/>
    <property type="project" value="UniProtKB-UniRule"/>
</dbReference>
<dbReference type="PROSITE" id="PS50011">
    <property type="entry name" value="PROTEIN_KINASE_DOM"/>
    <property type="match status" value="1"/>
</dbReference>
<dbReference type="InterPro" id="IPR001245">
    <property type="entry name" value="Ser-Thr/Tyr_kinase_cat_dom"/>
</dbReference>
<dbReference type="InterPro" id="IPR000719">
    <property type="entry name" value="Prot_kinase_dom"/>
</dbReference>
<gene>
    <name evidence="4" type="ORF">QBZ16_002570</name>
</gene>
<dbReference type="Gene3D" id="3.30.200.20">
    <property type="entry name" value="Phosphorylase Kinase, domain 1"/>
    <property type="match status" value="1"/>
</dbReference>
<dbReference type="Pfam" id="PF07714">
    <property type="entry name" value="PK_Tyr_Ser-Thr"/>
    <property type="match status" value="1"/>
</dbReference>
<feature type="binding site" evidence="1">
    <location>
        <position position="348"/>
    </location>
    <ligand>
        <name>ATP</name>
        <dbReference type="ChEBI" id="CHEBI:30616"/>
    </ligand>
</feature>
<name>A0AAD9IKI5_PROWI</name>
<feature type="compositionally biased region" description="Basic residues" evidence="2">
    <location>
        <begin position="658"/>
        <end position="667"/>
    </location>
</feature>
<evidence type="ECO:0000259" key="3">
    <source>
        <dbReference type="PROSITE" id="PS50011"/>
    </source>
</evidence>
<dbReference type="PROSITE" id="PS00107">
    <property type="entry name" value="PROTEIN_KINASE_ATP"/>
    <property type="match status" value="1"/>
</dbReference>
<proteinExistence type="predicted"/>
<dbReference type="PANTHER" id="PTHR44329:SF214">
    <property type="entry name" value="PROTEIN KINASE DOMAIN-CONTAINING PROTEIN"/>
    <property type="match status" value="1"/>
</dbReference>
<dbReference type="SUPFAM" id="SSF56112">
    <property type="entry name" value="Protein kinase-like (PK-like)"/>
    <property type="match status" value="1"/>
</dbReference>
<dbReference type="EMBL" id="JASFZW010000003">
    <property type="protein sequence ID" value="KAK2078880.1"/>
    <property type="molecule type" value="Genomic_DNA"/>
</dbReference>
<dbReference type="AlphaFoldDB" id="A0AAD9IKI5"/>
<dbReference type="InterPro" id="IPR008266">
    <property type="entry name" value="Tyr_kinase_AS"/>
</dbReference>
<keyword evidence="1" id="KW-0067">ATP-binding</keyword>
<dbReference type="GO" id="GO:0004674">
    <property type="term" value="F:protein serine/threonine kinase activity"/>
    <property type="evidence" value="ECO:0007669"/>
    <property type="project" value="TreeGrafter"/>
</dbReference>
<dbReference type="InterPro" id="IPR017441">
    <property type="entry name" value="Protein_kinase_ATP_BS"/>
</dbReference>
<feature type="region of interest" description="Disordered" evidence="2">
    <location>
        <begin position="229"/>
        <end position="255"/>
    </location>
</feature>
<organism evidence="4 5">
    <name type="scientific">Prototheca wickerhamii</name>
    <dbReference type="NCBI Taxonomy" id="3111"/>
    <lineage>
        <taxon>Eukaryota</taxon>
        <taxon>Viridiplantae</taxon>
        <taxon>Chlorophyta</taxon>
        <taxon>core chlorophytes</taxon>
        <taxon>Trebouxiophyceae</taxon>
        <taxon>Chlorellales</taxon>
        <taxon>Chlorellaceae</taxon>
        <taxon>Prototheca</taxon>
    </lineage>
</organism>
<dbReference type="PROSITE" id="PS00109">
    <property type="entry name" value="PROTEIN_KINASE_TYR"/>
    <property type="match status" value="1"/>
</dbReference>
<feature type="compositionally biased region" description="Low complexity" evidence="2">
    <location>
        <begin position="284"/>
        <end position="295"/>
    </location>
</feature>
<sequence length="667" mass="71067">MGFPAEELYHKWFLAPTATSKRIMVWSDASCDPALASLEIVAGPTGVRFYARCALVWGPGTTSALGYLCIAGMRPRDDFGPAQEVLLAQFADLILADLQQYKQSALESVMSQHKLLVEGAGPRPDAFAPALPAVPATAPGVAPAVLVDVREAVSGRWIILHGNAALDALVEGNGPLRYPVEYPTLFQTVGLSSGSAKALAGEAFSELCTLKVGSALRSVRIEFRPAATPHGAAAPDASLTTNQSADYADATSPGSPTRTGPLFYFGLIRSVSNPDSRESGGRPAIASASALAAESTPRSERPRNAPLPNFRSPRPSVFSDVQLGQIIGRGAYGKVYRGSWNGNVVAVKVVETTNPAVTAVGSIDSVRAKPGLFEAALSSSISHPNVASTYMYAAREASPARARQDLLPPHADEPPREDPPLHEIWIVSEFCNLGPILTAIERGVFMTQPLATQGQPNLVSILQTLQEIAAALAYLHAHDIVHGDLTGGNVLLSASAKDGRGFTAKVVDFGLSRILGEQAYLRTRTLGCAEYMPPELIVDGLLTQAGDVWAFGVILWELYMGRRAWAGLKTGEVLRLVANRRVLVFPSTTPYRLQLLGSRCLAFDPADRPTFCGILEELASILRDTEAILNRFLEQQRRLQASQPKAGAGGGGTAAARLRPHTASKRT</sequence>
<evidence type="ECO:0000313" key="5">
    <source>
        <dbReference type="Proteomes" id="UP001255856"/>
    </source>
</evidence>
<dbReference type="InterPro" id="IPR011009">
    <property type="entry name" value="Kinase-like_dom_sf"/>
</dbReference>
<dbReference type="PANTHER" id="PTHR44329">
    <property type="entry name" value="SERINE/THREONINE-PROTEIN KINASE TNNI3K-RELATED"/>
    <property type="match status" value="1"/>
</dbReference>
<evidence type="ECO:0000256" key="1">
    <source>
        <dbReference type="PROSITE-ProRule" id="PRU10141"/>
    </source>
</evidence>
<keyword evidence="1" id="KW-0547">Nucleotide-binding</keyword>
<dbReference type="Proteomes" id="UP001255856">
    <property type="component" value="Unassembled WGS sequence"/>
</dbReference>
<feature type="region of interest" description="Disordered" evidence="2">
    <location>
        <begin position="642"/>
        <end position="667"/>
    </location>
</feature>
<keyword evidence="5" id="KW-1185">Reference proteome</keyword>
<feature type="domain" description="Protein kinase" evidence="3">
    <location>
        <begin position="321"/>
        <end position="622"/>
    </location>
</feature>